<proteinExistence type="predicted"/>
<dbReference type="EMBL" id="BK014788">
    <property type="protein sequence ID" value="DAD75723.1"/>
    <property type="molecule type" value="Genomic_DNA"/>
</dbReference>
<protein>
    <submittedName>
        <fullName evidence="1">Tail assembly chaperone</fullName>
    </submittedName>
</protein>
<accession>A0A8S5M0W8</accession>
<reference evidence="1" key="1">
    <citation type="journal article" date="2021" name="Proc. Natl. Acad. Sci. U.S.A.">
        <title>A Catalog of Tens of Thousands of Viruses from Human Metagenomes Reveals Hidden Associations with Chronic Diseases.</title>
        <authorList>
            <person name="Tisza M.J."/>
            <person name="Buck C.B."/>
        </authorList>
    </citation>
    <scope>NUCLEOTIDE SEQUENCE</scope>
    <source>
        <strain evidence="1">CtZDd15</strain>
    </source>
</reference>
<evidence type="ECO:0000313" key="1">
    <source>
        <dbReference type="EMBL" id="DAD75723.1"/>
    </source>
</evidence>
<sequence length="145" mass="16686">MKNMNDVKSLNFESGLVTYNINGKCQVSFNPTDSNFVERLYLAFEDLDKKQESYKTQVEKLADKREIFDFARERDVEMRQVIDGLFDAPVSDSLFGGMSVYAVAGGLPVWCNLMLAVMDEIDTTFSREQKATNPRIAKYTEKYHR</sequence>
<organism evidence="1">
    <name type="scientific">Myoviridae sp. ctZDd15</name>
    <dbReference type="NCBI Taxonomy" id="2826664"/>
    <lineage>
        <taxon>Viruses</taxon>
        <taxon>Duplodnaviria</taxon>
        <taxon>Heunggongvirae</taxon>
        <taxon>Uroviricota</taxon>
        <taxon>Caudoviricetes</taxon>
    </lineage>
</organism>
<name>A0A8S5M0W8_9CAUD</name>